<dbReference type="InterPro" id="IPR025272">
    <property type="entry name" value="SocA_Panacea"/>
</dbReference>
<dbReference type="OrthoDB" id="9799173at2"/>
<organism evidence="2 3">
    <name type="scientific">Enhydrobacter aerosaccus</name>
    <dbReference type="NCBI Taxonomy" id="225324"/>
    <lineage>
        <taxon>Bacteria</taxon>
        <taxon>Pseudomonadati</taxon>
        <taxon>Pseudomonadota</taxon>
        <taxon>Alphaproteobacteria</taxon>
        <taxon>Hyphomicrobiales</taxon>
        <taxon>Enhydrobacter</taxon>
    </lineage>
</organism>
<evidence type="ECO:0000313" key="2">
    <source>
        <dbReference type="EMBL" id="SKA41706.1"/>
    </source>
</evidence>
<proteinExistence type="predicted"/>
<evidence type="ECO:0000259" key="1">
    <source>
        <dbReference type="Pfam" id="PF13274"/>
    </source>
</evidence>
<dbReference type="Proteomes" id="UP000190092">
    <property type="component" value="Unassembled WGS sequence"/>
</dbReference>
<protein>
    <submittedName>
        <fullName evidence="2">Uncharacterized phage-associated protein</fullName>
    </submittedName>
</protein>
<dbReference type="AlphaFoldDB" id="A0A1T4TML0"/>
<keyword evidence="3" id="KW-1185">Reference proteome</keyword>
<dbReference type="RefSeq" id="WP_085938246.1">
    <property type="nucleotide sequence ID" value="NZ_FUWJ01000022.1"/>
</dbReference>
<dbReference type="STRING" id="225324.SAMN02745126_06517"/>
<dbReference type="Pfam" id="PF13274">
    <property type="entry name" value="SocA_Panacea"/>
    <property type="match status" value="1"/>
</dbReference>
<evidence type="ECO:0000313" key="3">
    <source>
        <dbReference type="Proteomes" id="UP000190092"/>
    </source>
</evidence>
<feature type="domain" description="Antitoxin SocA-like Panacea" evidence="1">
    <location>
        <begin position="43"/>
        <end position="157"/>
    </location>
</feature>
<reference evidence="3" key="1">
    <citation type="submission" date="2017-02" db="EMBL/GenBank/DDBJ databases">
        <authorList>
            <person name="Varghese N."/>
            <person name="Submissions S."/>
        </authorList>
    </citation>
    <scope>NUCLEOTIDE SEQUENCE [LARGE SCALE GENOMIC DNA]</scope>
    <source>
        <strain evidence="3">ATCC 27094</strain>
    </source>
</reference>
<accession>A0A1T4TML0</accession>
<sequence>MPDGQFYEGPRMLRFKVNYDKCIDGIALLAEHKPGITQYYIGKVFFFADKEHLLDWGRPISGDHYVAMDHGPVPSVIYDMLKDDAGLPDEVNEKLASRISITLNGKKREVYAHATADNHRWQSLSKDEVKYLLDSLKKYGNKSFTELRNITHNERAWADAYETGSNNAPMDYEKLIPDSFDDRSAFVEQIKERAAFDRA</sequence>
<dbReference type="EMBL" id="FUWJ01000022">
    <property type="protein sequence ID" value="SKA41706.1"/>
    <property type="molecule type" value="Genomic_DNA"/>
</dbReference>
<name>A0A1T4TML0_9HYPH</name>
<gene>
    <name evidence="2" type="ORF">SAMN02745126_06517</name>
</gene>